<dbReference type="Proteomes" id="UP001642409">
    <property type="component" value="Unassembled WGS sequence"/>
</dbReference>
<proteinExistence type="predicted"/>
<protein>
    <submittedName>
        <fullName evidence="3">Hypothetical_protein</fullName>
    </submittedName>
</protein>
<dbReference type="EMBL" id="CAXDID020000164">
    <property type="protein sequence ID" value="CAL6045615.1"/>
    <property type="molecule type" value="Genomic_DNA"/>
</dbReference>
<gene>
    <name evidence="2" type="ORF">HINF_LOCUS36818</name>
    <name evidence="3" type="ORF">HINF_LOCUS41203</name>
</gene>
<dbReference type="AlphaFoldDB" id="A0AA86Q3S3"/>
<sequence>MECFNKYSDCIDVRTGNQKCKYYEDSYQYCYFSIENVAWWWWLILAVIIIMFISFITCCVCCCCQKKKVKYQKIVEIKVPSQEQQSYQVPAQNVQAYQQYQQYQNVQNVQPVMPQMYIPQPVYQQIPTVPNYGYGVQYQHIQYPRDPMQIIK</sequence>
<evidence type="ECO:0000256" key="1">
    <source>
        <dbReference type="SAM" id="Phobius"/>
    </source>
</evidence>
<keyword evidence="1" id="KW-1133">Transmembrane helix</keyword>
<organism evidence="2">
    <name type="scientific">Hexamita inflata</name>
    <dbReference type="NCBI Taxonomy" id="28002"/>
    <lineage>
        <taxon>Eukaryota</taxon>
        <taxon>Metamonada</taxon>
        <taxon>Diplomonadida</taxon>
        <taxon>Hexamitidae</taxon>
        <taxon>Hexamitinae</taxon>
        <taxon>Hexamita</taxon>
    </lineage>
</organism>
<dbReference type="EMBL" id="CATOUU010000793">
    <property type="protein sequence ID" value="CAI9949173.1"/>
    <property type="molecule type" value="Genomic_DNA"/>
</dbReference>
<keyword evidence="1" id="KW-0812">Transmembrane</keyword>
<accession>A0AA86Q3S3</accession>
<keyword evidence="4" id="KW-1185">Reference proteome</keyword>
<comment type="caution">
    <text evidence="2">The sequence shown here is derived from an EMBL/GenBank/DDBJ whole genome shotgun (WGS) entry which is preliminary data.</text>
</comment>
<evidence type="ECO:0000313" key="4">
    <source>
        <dbReference type="Proteomes" id="UP001642409"/>
    </source>
</evidence>
<evidence type="ECO:0000313" key="2">
    <source>
        <dbReference type="EMBL" id="CAI9949173.1"/>
    </source>
</evidence>
<keyword evidence="1" id="KW-0472">Membrane</keyword>
<evidence type="ECO:0000313" key="3">
    <source>
        <dbReference type="EMBL" id="CAL6045615.1"/>
    </source>
</evidence>
<feature type="transmembrane region" description="Helical" evidence="1">
    <location>
        <begin position="39"/>
        <end position="64"/>
    </location>
</feature>
<name>A0AA86Q3S3_9EUKA</name>
<reference evidence="2" key="1">
    <citation type="submission" date="2023-06" db="EMBL/GenBank/DDBJ databases">
        <authorList>
            <person name="Kurt Z."/>
        </authorList>
    </citation>
    <scope>NUCLEOTIDE SEQUENCE</scope>
</reference>
<reference evidence="3 4" key="2">
    <citation type="submission" date="2024-07" db="EMBL/GenBank/DDBJ databases">
        <authorList>
            <person name="Akdeniz Z."/>
        </authorList>
    </citation>
    <scope>NUCLEOTIDE SEQUENCE [LARGE SCALE GENOMIC DNA]</scope>
</reference>